<organism evidence="7 9">
    <name type="scientific">Cupriavidus campinensis</name>
    <dbReference type="NCBI Taxonomy" id="151783"/>
    <lineage>
        <taxon>Bacteria</taxon>
        <taxon>Pseudomonadati</taxon>
        <taxon>Pseudomonadota</taxon>
        <taxon>Betaproteobacteria</taxon>
        <taxon>Burkholderiales</taxon>
        <taxon>Burkholderiaceae</taxon>
        <taxon>Cupriavidus</taxon>
    </lineage>
</organism>
<feature type="domain" description="HTH tetR-type" evidence="5">
    <location>
        <begin position="6"/>
        <end position="66"/>
    </location>
</feature>
<feature type="DNA-binding region" description="H-T-H motif" evidence="4">
    <location>
        <begin position="29"/>
        <end position="48"/>
    </location>
</feature>
<evidence type="ECO:0000313" key="8">
    <source>
        <dbReference type="Proteomes" id="UP000318943"/>
    </source>
</evidence>
<reference evidence="7" key="2">
    <citation type="journal article" date="2022" name="Microbiol. Resour. Announc.">
        <title>Genome Sequence of Cupriavidus campinensis Strain G5, a Member of a Bacterial Consortium Capable of Polyethylene Degradation.</title>
        <authorList>
            <person name="Schneider B."/>
            <person name="Pfeiffer F."/>
            <person name="Dyall-Smith M."/>
            <person name="Kunte H.J."/>
        </authorList>
    </citation>
    <scope>NUCLEOTIDE SEQUENCE</scope>
    <source>
        <strain evidence="7">G5</strain>
    </source>
</reference>
<dbReference type="EMBL" id="VCIZ01000002">
    <property type="protein sequence ID" value="TSP13728.1"/>
    <property type="molecule type" value="Genomic_DNA"/>
</dbReference>
<keyword evidence="8" id="KW-1185">Reference proteome</keyword>
<dbReference type="InterPro" id="IPR036271">
    <property type="entry name" value="Tet_transcr_reg_TetR-rel_C_sf"/>
</dbReference>
<evidence type="ECO:0000313" key="9">
    <source>
        <dbReference type="Proteomes" id="UP001056132"/>
    </source>
</evidence>
<evidence type="ECO:0000256" key="4">
    <source>
        <dbReference type="PROSITE-ProRule" id="PRU00335"/>
    </source>
</evidence>
<dbReference type="SUPFAM" id="SSF48498">
    <property type="entry name" value="Tetracyclin repressor-like, C-terminal domain"/>
    <property type="match status" value="1"/>
</dbReference>
<sequence length="188" mass="20114">MARPKAFNKDEALDAAIGVFREHGFAGTSAGMLTDAMKIGRQSLYDTFHDKWDLYRAAVQRYAETEIHAHLATLRSQPKARDGIQRLIARVVADAHTPCLGVGSICEFGHGRADLTQIHHDAARVLEDALTARIKEAQADGDIAPDLDPKHVAGFVSANIAGIRIAARSGASAGDLQALGNLALRVLA</sequence>
<evidence type="ECO:0000256" key="1">
    <source>
        <dbReference type="ARBA" id="ARBA00023015"/>
    </source>
</evidence>
<accession>A0AAE9L460</accession>
<dbReference type="InterPro" id="IPR001647">
    <property type="entry name" value="HTH_TetR"/>
</dbReference>
<dbReference type="GO" id="GO:0003677">
    <property type="term" value="F:DNA binding"/>
    <property type="evidence" value="ECO:0007669"/>
    <property type="project" value="UniProtKB-UniRule"/>
</dbReference>
<dbReference type="Proteomes" id="UP001056132">
    <property type="component" value="Chromosome 2"/>
</dbReference>
<evidence type="ECO:0000313" key="6">
    <source>
        <dbReference type="EMBL" id="TSP13728.1"/>
    </source>
</evidence>
<dbReference type="PROSITE" id="PS50977">
    <property type="entry name" value="HTH_TETR_2"/>
    <property type="match status" value="1"/>
</dbReference>
<dbReference type="PANTHER" id="PTHR47506:SF1">
    <property type="entry name" value="HTH-TYPE TRANSCRIPTIONAL REGULATOR YJDC"/>
    <property type="match status" value="1"/>
</dbReference>
<dbReference type="EMBL" id="CP097331">
    <property type="protein sequence ID" value="URF06628.1"/>
    <property type="molecule type" value="Genomic_DNA"/>
</dbReference>
<dbReference type="Gene3D" id="1.10.10.60">
    <property type="entry name" value="Homeodomain-like"/>
    <property type="match status" value="1"/>
</dbReference>
<gene>
    <name evidence="6" type="ORF">FGG12_04380</name>
    <name evidence="7" type="ORF">M5D45_26410</name>
</gene>
<dbReference type="RefSeq" id="WP_144196431.1">
    <property type="nucleotide sequence ID" value="NZ_CAJPVH010000014.1"/>
</dbReference>
<evidence type="ECO:0000256" key="2">
    <source>
        <dbReference type="ARBA" id="ARBA00023125"/>
    </source>
</evidence>
<dbReference type="SUPFAM" id="SSF46689">
    <property type="entry name" value="Homeodomain-like"/>
    <property type="match status" value="1"/>
</dbReference>
<dbReference type="InterPro" id="IPR009057">
    <property type="entry name" value="Homeodomain-like_sf"/>
</dbReference>
<proteinExistence type="predicted"/>
<evidence type="ECO:0000313" key="7">
    <source>
        <dbReference type="EMBL" id="URF06628.1"/>
    </source>
</evidence>
<protein>
    <submittedName>
        <fullName evidence="7">TetR/AcrR family transcriptional regulator</fullName>
    </submittedName>
</protein>
<dbReference type="PANTHER" id="PTHR47506">
    <property type="entry name" value="TRANSCRIPTIONAL REGULATORY PROTEIN"/>
    <property type="match status" value="1"/>
</dbReference>
<dbReference type="Gene3D" id="1.10.357.10">
    <property type="entry name" value="Tetracycline Repressor, domain 2"/>
    <property type="match status" value="1"/>
</dbReference>
<evidence type="ECO:0000259" key="5">
    <source>
        <dbReference type="PROSITE" id="PS50977"/>
    </source>
</evidence>
<keyword evidence="2 4" id="KW-0238">DNA-binding</keyword>
<name>A0AAE9L460_9BURK</name>
<reference evidence="6 8" key="1">
    <citation type="submission" date="2019-05" db="EMBL/GenBank/DDBJ databases">
        <title>Whole genome sequence analysis of Cupriavidus campinensis S14E4C strain.</title>
        <authorList>
            <person name="Abbaszade G."/>
            <person name="Szabo A."/>
            <person name="Toumi M."/>
            <person name="Toth E."/>
        </authorList>
    </citation>
    <scope>NUCLEOTIDE SEQUENCE [LARGE SCALE GENOMIC DNA]</scope>
    <source>
        <strain evidence="6 8">S14E4C</strain>
    </source>
</reference>
<evidence type="ECO:0000256" key="3">
    <source>
        <dbReference type="ARBA" id="ARBA00023163"/>
    </source>
</evidence>
<keyword evidence="1" id="KW-0805">Transcription regulation</keyword>
<dbReference type="AlphaFoldDB" id="A0AAE9L460"/>
<reference evidence="7" key="3">
    <citation type="submission" date="2022-05" db="EMBL/GenBank/DDBJ databases">
        <authorList>
            <person name="Kunte H.-J."/>
        </authorList>
    </citation>
    <scope>NUCLEOTIDE SEQUENCE</scope>
    <source>
        <strain evidence="7">G5</strain>
    </source>
</reference>
<dbReference type="KEGG" id="ccam:M5D45_26410"/>
<dbReference type="Proteomes" id="UP000318943">
    <property type="component" value="Unassembled WGS sequence"/>
</dbReference>
<dbReference type="Pfam" id="PF00440">
    <property type="entry name" value="TetR_N"/>
    <property type="match status" value="1"/>
</dbReference>
<keyword evidence="3" id="KW-0804">Transcription</keyword>